<dbReference type="PANTHER" id="PTHR23110:SF111">
    <property type="entry name" value="LONGITUDINALS LACKING PROTEIN, ISOFORMS F_I_K_T"/>
    <property type="match status" value="1"/>
</dbReference>
<comment type="function">
    <text evidence="9">Putative transcription factor required for axon growth and guidance in the central and peripheral nervous systems. Repels CNS axons away from the midline by promoting the expression of the midline repellent sli and its receptor robo.</text>
</comment>
<keyword evidence="3" id="KW-0677">Repeat</keyword>
<dbReference type="PROSITE" id="PS50157">
    <property type="entry name" value="ZINC_FINGER_C2H2_2"/>
    <property type="match status" value="3"/>
</dbReference>
<evidence type="ECO:0000259" key="13">
    <source>
        <dbReference type="PROSITE" id="PS50097"/>
    </source>
</evidence>
<dbReference type="SMART" id="SM00355">
    <property type="entry name" value="ZnF_C2H2"/>
    <property type="match status" value="4"/>
</dbReference>
<feature type="domain" description="C2H2-type" evidence="14">
    <location>
        <begin position="526"/>
        <end position="553"/>
    </location>
</feature>
<feature type="coiled-coil region" evidence="11">
    <location>
        <begin position="846"/>
        <end position="873"/>
    </location>
</feature>
<dbReference type="EMBL" id="SEYY01004206">
    <property type="protein sequence ID" value="KAB7503910.1"/>
    <property type="molecule type" value="Genomic_DNA"/>
</dbReference>
<evidence type="ECO:0000256" key="5">
    <source>
        <dbReference type="ARBA" id="ARBA00022782"/>
    </source>
</evidence>
<feature type="compositionally biased region" description="Acidic residues" evidence="12">
    <location>
        <begin position="693"/>
        <end position="718"/>
    </location>
</feature>
<keyword evidence="2" id="KW-0479">Metal-binding</keyword>
<evidence type="ECO:0000256" key="3">
    <source>
        <dbReference type="ARBA" id="ARBA00022737"/>
    </source>
</evidence>
<feature type="compositionally biased region" description="Basic and acidic residues" evidence="12">
    <location>
        <begin position="654"/>
        <end position="668"/>
    </location>
</feature>
<feature type="compositionally biased region" description="Acidic residues" evidence="12">
    <location>
        <begin position="345"/>
        <end position="363"/>
    </location>
</feature>
<feature type="domain" description="C2H2-type" evidence="14">
    <location>
        <begin position="554"/>
        <end position="582"/>
    </location>
</feature>
<dbReference type="CDD" id="cd18315">
    <property type="entry name" value="BTB_POZ_BAB-like"/>
    <property type="match status" value="1"/>
</dbReference>
<feature type="region of interest" description="Disordered" evidence="12">
    <location>
        <begin position="502"/>
        <end position="521"/>
    </location>
</feature>
<protein>
    <submittedName>
        <fullName evidence="15">Protein tramtrack, beta isoform</fullName>
    </submittedName>
</protein>
<sequence>MGSEQYCLKWNNHWANLVRVFNSLRDSETFVDVTIACEGRHVKAHRLILSACSPYFKELLVSHPDKHPIIILKDVRYSELQNLIQFIYNGEVSVEQHDLASLLCTARELQIKGLADNCISNSLPPCAITPKAVTASGLRPLKESTNSSSILLSTKPNDQPTSFNIDANTTTTTTTTTTSTITLPTTCSYGSSFKPNCFIERPLYLDPTTGQSEIINTTVKGANPLENSLQTSIETSRDGSPLLKRRKMSRMSIEDSVASSSNISSLSDEVVKLKVPQEKDKGSSESLDLSQSSPLVSDEPVKEEADLKDDVSEEKENQKPEMEMLKEPKDKPPDTPVSISKVSPDEVDVEESMNPEVILEEDDSRVVTTNGTASPSLKMPSHPPTPSSSESTPKDVTKTPVTPTVSSQISFLQQALAMGYPQPLHFLQPNVLEQQQQQQQFQAKTTSGGQTLTPPGLVQSKNILNFVDLLKVMGAAMPPGSQASMIPNSNGNVTTASVNSSINNSTHGGFPATQNQSGSDSEKNPLTCHICARIMPSQQVLEEHVRIHEEEKPYKCEQCGQRYKYQSAFQRHQEQNHTAKLPGDKPYRCDVCGQCFKYHKSFTKHRANHDLLDTFMKTEPGEGGGSAIRALQESYLQRLLHPSFSPTDPLTPTIKEETKDSSEDETKGAKSPCLVSSTSLQGGSFGSENGDIKEEDDDIDIDEIVPDVPGDGEEDLEETSPGRFFFCVQCKLTFRDSKSFEGHCRLSPGCSLETLKEVAVGGDISVTSIPSSVSPSPQLSPQPSQSGSQPGTTSQASLPLSTNLVFSSPPAMLYTLVSGLPQSCFPSSSVTPTILNLSKLVNFGGVPNLSNAIRGLQQSLQNLENMQNLQNLENMQQNLQGLPNSLQGIQNFQASVASLQTLPSVVPNIQTFQNLQPVPSLQSFPSLQSIPAVQNIQQNAQQSVQSSPQTAQPVSKDEVANFTK</sequence>
<organism evidence="15 16">
    <name type="scientific">Armadillidium nasatum</name>
    <dbReference type="NCBI Taxonomy" id="96803"/>
    <lineage>
        <taxon>Eukaryota</taxon>
        <taxon>Metazoa</taxon>
        <taxon>Ecdysozoa</taxon>
        <taxon>Arthropoda</taxon>
        <taxon>Crustacea</taxon>
        <taxon>Multicrustacea</taxon>
        <taxon>Malacostraca</taxon>
        <taxon>Eumalacostraca</taxon>
        <taxon>Peracarida</taxon>
        <taxon>Isopoda</taxon>
        <taxon>Oniscidea</taxon>
        <taxon>Crinocheta</taxon>
        <taxon>Armadillidiidae</taxon>
        <taxon>Armadillidium</taxon>
    </lineage>
</organism>
<proteinExistence type="predicted"/>
<evidence type="ECO:0000256" key="9">
    <source>
        <dbReference type="ARBA" id="ARBA00037382"/>
    </source>
</evidence>
<dbReference type="GO" id="GO:0035167">
    <property type="term" value="P:larval lymph gland hemopoiesis"/>
    <property type="evidence" value="ECO:0007669"/>
    <property type="project" value="UniProtKB-ARBA"/>
</dbReference>
<feature type="compositionally biased region" description="Polar residues" evidence="12">
    <location>
        <begin position="502"/>
        <end position="519"/>
    </location>
</feature>
<dbReference type="GO" id="GO:0007526">
    <property type="term" value="P:larval somatic muscle development"/>
    <property type="evidence" value="ECO:0007669"/>
    <property type="project" value="UniProtKB-ARBA"/>
</dbReference>
<feature type="compositionally biased region" description="Low complexity" evidence="12">
    <location>
        <begin position="938"/>
        <end position="949"/>
    </location>
</feature>
<feature type="compositionally biased region" description="Low complexity" evidence="12">
    <location>
        <begin position="767"/>
        <end position="795"/>
    </location>
</feature>
<feature type="region of interest" description="Disordered" evidence="12">
    <location>
        <begin position="437"/>
        <end position="456"/>
    </location>
</feature>
<keyword evidence="11" id="KW-0175">Coiled coil</keyword>
<feature type="domain" description="BTB" evidence="13">
    <location>
        <begin position="31"/>
        <end position="96"/>
    </location>
</feature>
<comment type="caution">
    <text evidence="15">The sequence shown here is derived from an EMBL/GenBank/DDBJ whole genome shotgun (WGS) entry which is preliminary data.</text>
</comment>
<evidence type="ECO:0000256" key="6">
    <source>
        <dbReference type="ARBA" id="ARBA00022833"/>
    </source>
</evidence>
<reference evidence="15 16" key="1">
    <citation type="journal article" date="2019" name="PLoS Biol.">
        <title>Sex chromosomes control vertical transmission of feminizing Wolbachia symbionts in an isopod.</title>
        <authorList>
            <person name="Becking T."/>
            <person name="Chebbi M.A."/>
            <person name="Giraud I."/>
            <person name="Moumen B."/>
            <person name="Laverre T."/>
            <person name="Caubet Y."/>
            <person name="Peccoud J."/>
            <person name="Gilbert C."/>
            <person name="Cordaux R."/>
        </authorList>
    </citation>
    <scope>NUCLEOTIDE SEQUENCE [LARGE SCALE GENOMIC DNA]</scope>
    <source>
        <strain evidence="15">ANa2</strain>
        <tissue evidence="15">Whole body excluding digestive tract and cuticle</tissue>
    </source>
</reference>
<evidence type="ECO:0000256" key="8">
    <source>
        <dbReference type="ARBA" id="ARBA00023242"/>
    </source>
</evidence>
<evidence type="ECO:0000256" key="12">
    <source>
        <dbReference type="SAM" id="MobiDB-lite"/>
    </source>
</evidence>
<dbReference type="GO" id="GO:0005634">
    <property type="term" value="C:nucleus"/>
    <property type="evidence" value="ECO:0007669"/>
    <property type="project" value="UniProtKB-ARBA"/>
</dbReference>
<dbReference type="InterPro" id="IPR011333">
    <property type="entry name" value="SKP1/BTB/POZ_sf"/>
</dbReference>
<dbReference type="GO" id="GO:0048813">
    <property type="term" value="P:dendrite morphogenesis"/>
    <property type="evidence" value="ECO:0007669"/>
    <property type="project" value="UniProtKB-ARBA"/>
</dbReference>
<feature type="region of interest" description="Disordered" evidence="12">
    <location>
        <begin position="642"/>
        <end position="718"/>
    </location>
</feature>
<dbReference type="GO" id="GO:0008406">
    <property type="term" value="P:gonad development"/>
    <property type="evidence" value="ECO:0007669"/>
    <property type="project" value="UniProtKB-ARBA"/>
</dbReference>
<dbReference type="GO" id="GO:0007464">
    <property type="term" value="P:R3/R4 cell fate commitment"/>
    <property type="evidence" value="ECO:0007669"/>
    <property type="project" value="UniProtKB-ARBA"/>
</dbReference>
<dbReference type="GO" id="GO:0045476">
    <property type="term" value="P:nurse cell apoptotic process"/>
    <property type="evidence" value="ECO:0007669"/>
    <property type="project" value="UniProtKB-ARBA"/>
</dbReference>
<evidence type="ECO:0000256" key="7">
    <source>
        <dbReference type="ARBA" id="ARBA00022902"/>
    </source>
</evidence>
<feature type="compositionally biased region" description="Basic and acidic residues" evidence="12">
    <location>
        <begin position="955"/>
        <end position="964"/>
    </location>
</feature>
<dbReference type="PANTHER" id="PTHR23110">
    <property type="entry name" value="BTB DOMAIN TRANSCRIPTION FACTOR"/>
    <property type="match status" value="1"/>
</dbReference>
<dbReference type="SUPFAM" id="SSF54695">
    <property type="entry name" value="POZ domain"/>
    <property type="match status" value="1"/>
</dbReference>
<dbReference type="Gene3D" id="3.30.710.10">
    <property type="entry name" value="Potassium Channel Kv1.1, Chain A"/>
    <property type="match status" value="1"/>
</dbReference>
<feature type="region of interest" description="Disordered" evidence="12">
    <location>
        <begin position="767"/>
        <end position="797"/>
    </location>
</feature>
<feature type="compositionally biased region" description="Basic and acidic residues" evidence="12">
    <location>
        <begin position="299"/>
        <end position="333"/>
    </location>
</feature>
<feature type="compositionally biased region" description="Basic and acidic residues" evidence="12">
    <location>
        <begin position="269"/>
        <end position="283"/>
    </location>
</feature>
<dbReference type="Gene3D" id="3.30.160.60">
    <property type="entry name" value="Classic Zinc Finger"/>
    <property type="match status" value="2"/>
</dbReference>
<keyword evidence="5" id="KW-0221">Differentiation</keyword>
<accession>A0A5N5TG47</accession>
<dbReference type="FunFam" id="3.30.160.60:FF:000100">
    <property type="entry name" value="Zinc finger 45-like"/>
    <property type="match status" value="1"/>
</dbReference>
<dbReference type="InterPro" id="IPR013087">
    <property type="entry name" value="Znf_C2H2_type"/>
</dbReference>
<feature type="region of interest" description="Disordered" evidence="12">
    <location>
        <begin position="226"/>
        <end position="402"/>
    </location>
</feature>
<dbReference type="GO" id="GO:0045467">
    <property type="term" value="P:R7 cell development"/>
    <property type="evidence" value="ECO:0007669"/>
    <property type="project" value="UniProtKB-ARBA"/>
</dbReference>
<evidence type="ECO:0000256" key="10">
    <source>
        <dbReference type="PROSITE-ProRule" id="PRU00042"/>
    </source>
</evidence>
<keyword evidence="16" id="KW-1185">Reference proteome</keyword>
<dbReference type="PROSITE" id="PS00028">
    <property type="entry name" value="ZINC_FINGER_C2H2_1"/>
    <property type="match status" value="3"/>
</dbReference>
<evidence type="ECO:0000259" key="14">
    <source>
        <dbReference type="PROSITE" id="PS50157"/>
    </source>
</evidence>
<keyword evidence="8" id="KW-0539">Nucleus</keyword>
<keyword evidence="4 10" id="KW-0863">Zinc-finger</keyword>
<dbReference type="OrthoDB" id="6365676at2759"/>
<dbReference type="InterPro" id="IPR051095">
    <property type="entry name" value="Dros_DevTransReg"/>
</dbReference>
<dbReference type="PROSITE" id="PS50097">
    <property type="entry name" value="BTB"/>
    <property type="match status" value="1"/>
</dbReference>
<dbReference type="GO" id="GO:0008270">
    <property type="term" value="F:zinc ion binding"/>
    <property type="evidence" value="ECO:0007669"/>
    <property type="project" value="UniProtKB-KW"/>
</dbReference>
<dbReference type="GO" id="GO:0006357">
    <property type="term" value="P:regulation of transcription by RNA polymerase II"/>
    <property type="evidence" value="ECO:0007669"/>
    <property type="project" value="TreeGrafter"/>
</dbReference>
<name>A0A5N5TG47_9CRUS</name>
<evidence type="ECO:0000256" key="2">
    <source>
        <dbReference type="ARBA" id="ARBA00022723"/>
    </source>
</evidence>
<gene>
    <name evidence="15" type="primary">ttk_6</name>
    <name evidence="15" type="ORF">Anas_09146</name>
</gene>
<dbReference type="AlphaFoldDB" id="A0A5N5TG47"/>
<feature type="domain" description="C2H2-type" evidence="14">
    <location>
        <begin position="587"/>
        <end position="609"/>
    </location>
</feature>
<keyword evidence="1" id="KW-0217">Developmental protein</keyword>
<feature type="compositionally biased region" description="Low complexity" evidence="12">
    <location>
        <begin position="284"/>
        <end position="295"/>
    </location>
</feature>
<dbReference type="SMART" id="SM00225">
    <property type="entry name" value="BTB"/>
    <property type="match status" value="1"/>
</dbReference>
<dbReference type="Pfam" id="PF00651">
    <property type="entry name" value="BTB"/>
    <property type="match status" value="1"/>
</dbReference>
<feature type="region of interest" description="Disordered" evidence="12">
    <location>
        <begin position="938"/>
        <end position="964"/>
    </location>
</feature>
<evidence type="ECO:0000256" key="1">
    <source>
        <dbReference type="ARBA" id="ARBA00022473"/>
    </source>
</evidence>
<evidence type="ECO:0000256" key="11">
    <source>
        <dbReference type="SAM" id="Coils"/>
    </source>
</evidence>
<evidence type="ECO:0000256" key="4">
    <source>
        <dbReference type="ARBA" id="ARBA00022771"/>
    </source>
</evidence>
<keyword evidence="6" id="KW-0862">Zinc</keyword>
<dbReference type="GO" id="GO:0016199">
    <property type="term" value="P:axon midline choice point recognition"/>
    <property type="evidence" value="ECO:0007669"/>
    <property type="project" value="UniProtKB-ARBA"/>
</dbReference>
<dbReference type="Pfam" id="PF00096">
    <property type="entry name" value="zf-C2H2"/>
    <property type="match status" value="1"/>
</dbReference>
<keyword evidence="7" id="KW-0524">Neurogenesis</keyword>
<dbReference type="Proteomes" id="UP000326759">
    <property type="component" value="Unassembled WGS sequence"/>
</dbReference>
<dbReference type="InterPro" id="IPR000210">
    <property type="entry name" value="BTB/POZ_dom"/>
</dbReference>
<feature type="compositionally biased region" description="Low complexity" evidence="12">
    <location>
        <begin position="254"/>
        <end position="268"/>
    </location>
</feature>
<evidence type="ECO:0000313" key="15">
    <source>
        <dbReference type="EMBL" id="KAB7503910.1"/>
    </source>
</evidence>
<feature type="compositionally biased region" description="Polar residues" evidence="12">
    <location>
        <begin position="443"/>
        <end position="456"/>
    </location>
</feature>
<evidence type="ECO:0000313" key="16">
    <source>
        <dbReference type="Proteomes" id="UP000326759"/>
    </source>
</evidence>
<dbReference type="SUPFAM" id="SSF57667">
    <property type="entry name" value="beta-beta-alpha zinc fingers"/>
    <property type="match status" value="2"/>
</dbReference>
<feature type="compositionally biased region" description="Polar residues" evidence="12">
    <location>
        <begin position="366"/>
        <end position="375"/>
    </location>
</feature>
<dbReference type="InterPro" id="IPR036236">
    <property type="entry name" value="Znf_C2H2_sf"/>
</dbReference>